<organism evidence="1 2">
    <name type="scientific">Candidatus Nomurabacteria bacterium GW2011_GWB1_47_6</name>
    <dbReference type="NCBI Taxonomy" id="1618749"/>
    <lineage>
        <taxon>Bacteria</taxon>
        <taxon>Candidatus Nomuraibacteriota</taxon>
    </lineage>
</organism>
<sequence length="390" mass="45172">MVSPPRSISWPYYALDPAPAGSGERWAIFFGADFYNMTEIDVSSFITKTNQCLEYLRKNCPDCKLIYRPHPDEKEELKVLNLRDFAIQRDGQTAEEFLWFNKNNIQSAFSVCSTSSIAGLNIGLNAYAFYKYFTGVFHGAHKIFVDKYFAGMPDSFFVKDLTSPLINNRVTPRPDSNFIEKFREILSSNSGPLWFIVVENRFLLAISALAKMAKQNFPNRPINLVISRHHRWQDEALATLQADFDQVLIFPRHFYSLQPSKLFSAWRTARRIKKLRIEPSSIFLGFAHHSFIENCFISYHPKPYKLAFLPEKTWEITFHPVQAGFDVAQLRSTGIGWFYSHLLEPLLGLQHTKFQQYSSPKPLAFIRLEHPLEELYDQVLLFKNWAGQGD</sequence>
<gene>
    <name evidence="1" type="ORF">UY01_C0020G0005</name>
</gene>
<evidence type="ECO:0000313" key="1">
    <source>
        <dbReference type="EMBL" id="KKU75218.1"/>
    </source>
</evidence>
<protein>
    <submittedName>
        <fullName evidence="1">Uncharacterized protein</fullName>
    </submittedName>
</protein>
<dbReference type="EMBL" id="LCOJ01000020">
    <property type="protein sequence ID" value="KKU75218.1"/>
    <property type="molecule type" value="Genomic_DNA"/>
</dbReference>
<dbReference type="AlphaFoldDB" id="A0A0G1VAK9"/>
<reference evidence="1 2" key="1">
    <citation type="journal article" date="2015" name="Nature">
        <title>rRNA introns, odd ribosomes, and small enigmatic genomes across a large radiation of phyla.</title>
        <authorList>
            <person name="Brown C.T."/>
            <person name="Hug L.A."/>
            <person name="Thomas B.C."/>
            <person name="Sharon I."/>
            <person name="Castelle C.J."/>
            <person name="Singh A."/>
            <person name="Wilkins M.J."/>
            <person name="Williams K.H."/>
            <person name="Banfield J.F."/>
        </authorList>
    </citation>
    <scope>NUCLEOTIDE SEQUENCE [LARGE SCALE GENOMIC DNA]</scope>
</reference>
<accession>A0A0G1VAK9</accession>
<comment type="caution">
    <text evidence="1">The sequence shown here is derived from an EMBL/GenBank/DDBJ whole genome shotgun (WGS) entry which is preliminary data.</text>
</comment>
<evidence type="ECO:0000313" key="2">
    <source>
        <dbReference type="Proteomes" id="UP000034879"/>
    </source>
</evidence>
<name>A0A0G1VAK9_9BACT</name>
<dbReference type="Proteomes" id="UP000034879">
    <property type="component" value="Unassembled WGS sequence"/>
</dbReference>
<proteinExistence type="predicted"/>